<gene>
    <name evidence="9" type="ORF">F6X42_23890</name>
</gene>
<feature type="region of interest" description="Disordered" evidence="6">
    <location>
        <begin position="1"/>
        <end position="21"/>
    </location>
</feature>
<proteinExistence type="predicted"/>
<dbReference type="InterPro" id="IPR011010">
    <property type="entry name" value="DNA_brk_join_enz"/>
</dbReference>
<keyword evidence="10" id="KW-1185">Reference proteome</keyword>
<protein>
    <submittedName>
        <fullName evidence="9">Tyrosine-type recombinase/integrase</fullName>
    </submittedName>
</protein>
<evidence type="ECO:0000259" key="8">
    <source>
        <dbReference type="PROSITE" id="PS51900"/>
    </source>
</evidence>
<dbReference type="Gene3D" id="1.10.443.10">
    <property type="entry name" value="Intergrase catalytic core"/>
    <property type="match status" value="1"/>
</dbReference>
<dbReference type="Pfam" id="PF00589">
    <property type="entry name" value="Phage_integrase"/>
    <property type="match status" value="1"/>
</dbReference>
<dbReference type="InterPro" id="IPR013762">
    <property type="entry name" value="Integrase-like_cat_sf"/>
</dbReference>
<feature type="domain" description="Core-binding (CB)" evidence="8">
    <location>
        <begin position="225"/>
        <end position="329"/>
    </location>
</feature>
<evidence type="ECO:0000256" key="1">
    <source>
        <dbReference type="ARBA" id="ARBA00022829"/>
    </source>
</evidence>
<reference evidence="9 10" key="1">
    <citation type="submission" date="2019-09" db="EMBL/GenBank/DDBJ databases">
        <title>Paraburkholderia podalyriae sp. nov., A South African Podalyria-associated rhizobium.</title>
        <authorList>
            <person name="Mavima L."/>
            <person name="Beukes C.W."/>
            <person name="Palmer M."/>
            <person name="De Meyer S.E."/>
            <person name="James E.K."/>
            <person name="Maluk M."/>
            <person name="Avontuur J.R."/>
            <person name="Chan W.Y."/>
            <person name="Venter S.N."/>
            <person name="Steenkamp E.T."/>
        </authorList>
    </citation>
    <scope>NUCLEOTIDE SEQUENCE [LARGE SCALE GENOMIC DNA]</scope>
    <source>
        <strain evidence="9 10">WC7.3b</strain>
    </source>
</reference>
<keyword evidence="2" id="KW-0229">DNA integration</keyword>
<dbReference type="Gene3D" id="1.10.150.130">
    <property type="match status" value="1"/>
</dbReference>
<dbReference type="PROSITE" id="PS51898">
    <property type="entry name" value="TYR_RECOMBINASE"/>
    <property type="match status" value="1"/>
</dbReference>
<dbReference type="InterPro" id="IPR044068">
    <property type="entry name" value="CB"/>
</dbReference>
<dbReference type="Proteomes" id="UP000736373">
    <property type="component" value="Unassembled WGS sequence"/>
</dbReference>
<dbReference type="InterPro" id="IPR050090">
    <property type="entry name" value="Tyrosine_recombinase_XerCD"/>
</dbReference>
<keyword evidence="1" id="KW-0159">Chromosome partition</keyword>
<dbReference type="EMBL" id="VZQQ01000021">
    <property type="protein sequence ID" value="MBC8749511.1"/>
    <property type="molecule type" value="Genomic_DNA"/>
</dbReference>
<dbReference type="SUPFAM" id="SSF56349">
    <property type="entry name" value="DNA breaking-rejoining enzymes"/>
    <property type="match status" value="1"/>
</dbReference>
<dbReference type="InterPro" id="IPR010998">
    <property type="entry name" value="Integrase_recombinase_N"/>
</dbReference>
<evidence type="ECO:0000256" key="3">
    <source>
        <dbReference type="ARBA" id="ARBA00023125"/>
    </source>
</evidence>
<organism evidence="9 10">
    <name type="scientific">Paraburkholderia podalyriae</name>
    <dbReference type="NCBI Taxonomy" id="1938811"/>
    <lineage>
        <taxon>Bacteria</taxon>
        <taxon>Pseudomonadati</taxon>
        <taxon>Pseudomonadota</taxon>
        <taxon>Betaproteobacteria</taxon>
        <taxon>Burkholderiales</taxon>
        <taxon>Burkholderiaceae</taxon>
        <taxon>Paraburkholderia</taxon>
    </lineage>
</organism>
<keyword evidence="4" id="KW-0233">DNA recombination</keyword>
<dbReference type="PANTHER" id="PTHR30349:SF81">
    <property type="entry name" value="TYROSINE RECOMBINASE XERC"/>
    <property type="match status" value="1"/>
</dbReference>
<dbReference type="InterPro" id="IPR002104">
    <property type="entry name" value="Integrase_catalytic"/>
</dbReference>
<comment type="caution">
    <text evidence="9">The sequence shown here is derived from an EMBL/GenBank/DDBJ whole genome shotgun (WGS) entry which is preliminary data.</text>
</comment>
<dbReference type="InterPro" id="IPR022169">
    <property type="entry name" value="DUF3701"/>
</dbReference>
<dbReference type="Pfam" id="PF12482">
    <property type="entry name" value="DUF3701"/>
    <property type="match status" value="1"/>
</dbReference>
<evidence type="ECO:0000256" key="6">
    <source>
        <dbReference type="SAM" id="MobiDB-lite"/>
    </source>
</evidence>
<evidence type="ECO:0000256" key="4">
    <source>
        <dbReference type="ARBA" id="ARBA00023172"/>
    </source>
</evidence>
<evidence type="ECO:0000313" key="9">
    <source>
        <dbReference type="EMBL" id="MBC8749511.1"/>
    </source>
</evidence>
<evidence type="ECO:0000259" key="7">
    <source>
        <dbReference type="PROSITE" id="PS51898"/>
    </source>
</evidence>
<feature type="domain" description="Tyr recombinase" evidence="7">
    <location>
        <begin position="365"/>
        <end position="564"/>
    </location>
</feature>
<evidence type="ECO:0000313" key="10">
    <source>
        <dbReference type="Proteomes" id="UP000736373"/>
    </source>
</evidence>
<evidence type="ECO:0000256" key="5">
    <source>
        <dbReference type="PROSITE-ProRule" id="PRU01248"/>
    </source>
</evidence>
<accession>A0ABR7PTE5</accession>
<name>A0ABR7PTE5_9BURK</name>
<keyword evidence="3 5" id="KW-0238">DNA-binding</keyword>
<evidence type="ECO:0000256" key="2">
    <source>
        <dbReference type="ARBA" id="ARBA00022908"/>
    </source>
</evidence>
<dbReference type="PROSITE" id="PS51900">
    <property type="entry name" value="CB"/>
    <property type="match status" value="1"/>
</dbReference>
<dbReference type="RefSeq" id="WP_187636511.1">
    <property type="nucleotide sequence ID" value="NZ_VZQQ01000021.1"/>
</dbReference>
<sequence>MKTRLTLPSPPAADAESSESGFPGADELAVLRAWYAGVSVRQAVARYLPSALGDGKSARGVLGRIRRRLVDIARAAHRDDLVALLTRPVAGREQHEKGVAQAIDALRTARPPEPGIADDIAQWFSPRAVRVLHAYGITTLADLTVRIPRRRQWWKAVPGLGMASARSIEAFFAAWPALTDRARGLVVASQRGDIVPWETLKLPHEVDGSAGTFRAPPATCTLDASNDYEAVQTWLSLHEAPATQRTYRKEAERLILWAIVERGRALSSLTTEDAIAYRTFLRHPAPRGRWIGPVRPRTSPDWRPFNGTLSARSVAHALSILGALFRWLVEQRYVLANPFAGIKVRGGKTASTLDASRAFTDGEWALVRTMAEGLEWSHGWTVSAAQRLRFLLDFGFATGLRASELVGATLGHVETDARGEHWLRVTGKGGKVARVALPPLAWDALTRYLAGRQLPTSTARWRPDTPVIGSLEADSDAAISSVRLWSVLERFLVLAASAIETDHPPLAEKLRRASPHWLRHTHATYALGHGAELTTVRDNLRHASVSTTSIYLHSDEVKRARQISEAFTTRK</sequence>
<dbReference type="PANTHER" id="PTHR30349">
    <property type="entry name" value="PHAGE INTEGRASE-RELATED"/>
    <property type="match status" value="1"/>
</dbReference>